<dbReference type="OrthoDB" id="512299at2"/>
<evidence type="ECO:0000313" key="3">
    <source>
        <dbReference type="EMBL" id="OEJ76844.1"/>
    </source>
</evidence>
<reference evidence="3" key="1">
    <citation type="submission" date="2016-09" db="EMBL/GenBank/DDBJ databases">
        <title>Draft genome of thermotolerant cyanobacterium Desertifilum sp. strain IPPAS B-1220.</title>
        <authorList>
            <person name="Sinetova M.A."/>
            <person name="Bolakhan K."/>
            <person name="Zayadan B.K."/>
            <person name="Mironov K.S."/>
            <person name="Ustinova V."/>
            <person name="Kupriyanova E.V."/>
            <person name="Sidorov R.A."/>
            <person name="Skrypnik A.N."/>
            <person name="Gogoleva N.E."/>
            <person name="Gogolev Y.V."/>
            <person name="Los D.A."/>
        </authorList>
    </citation>
    <scope>NUCLEOTIDE SEQUENCE [LARGE SCALE GENOMIC DNA]</scope>
    <source>
        <strain evidence="3">IPPAS B-1220</strain>
    </source>
</reference>
<sequence>MTEQLSTSPNRLSAATLQLIQNRPFLVWISGLTLMVSVAAIAGTGLLSPGPIEEETQTTEAIAPPAPAAIGRPNPQVQTPDLPWWFFGGLALGCMGGSWLIARYLLSSSPRSPQPQPQRRPPTRNPVSPPQETHAKVEPVVTVMPAEEIHPLDGTEDLAEIMDIRKRKSLSAVLRGY</sequence>
<evidence type="ECO:0000256" key="1">
    <source>
        <dbReference type="SAM" id="MobiDB-lite"/>
    </source>
</evidence>
<keyword evidence="2" id="KW-0472">Membrane</keyword>
<gene>
    <name evidence="3" type="ORF">BH720_02380</name>
</gene>
<dbReference type="AlphaFoldDB" id="A0A1E5QQF6"/>
<feature type="transmembrane region" description="Helical" evidence="2">
    <location>
        <begin position="84"/>
        <end position="106"/>
    </location>
</feature>
<keyword evidence="2" id="KW-1133">Transmembrane helix</keyword>
<evidence type="ECO:0000256" key="2">
    <source>
        <dbReference type="SAM" id="Phobius"/>
    </source>
</evidence>
<feature type="transmembrane region" description="Helical" evidence="2">
    <location>
        <begin position="25"/>
        <end position="47"/>
    </location>
</feature>
<dbReference type="RefSeq" id="WP_069965553.1">
    <property type="nucleotide sequence ID" value="NZ_CM124774.1"/>
</dbReference>
<comment type="caution">
    <text evidence="3">The sequence shown here is derived from an EMBL/GenBank/DDBJ whole genome shotgun (WGS) entry which is preliminary data.</text>
</comment>
<dbReference type="EMBL" id="MJGC01000025">
    <property type="protein sequence ID" value="OEJ76844.1"/>
    <property type="molecule type" value="Genomic_DNA"/>
</dbReference>
<feature type="region of interest" description="Disordered" evidence="1">
    <location>
        <begin position="110"/>
        <end position="139"/>
    </location>
</feature>
<keyword evidence="2" id="KW-0812">Transmembrane</keyword>
<organism evidence="3">
    <name type="scientific">Desertifilum tharense IPPAS B-1220</name>
    <dbReference type="NCBI Taxonomy" id="1781255"/>
    <lineage>
        <taxon>Bacteria</taxon>
        <taxon>Bacillati</taxon>
        <taxon>Cyanobacteriota</taxon>
        <taxon>Cyanophyceae</taxon>
        <taxon>Desertifilales</taxon>
        <taxon>Desertifilaceae</taxon>
        <taxon>Desertifilum</taxon>
    </lineage>
</organism>
<name>A0A1E5QQF6_9CYAN</name>
<feature type="compositionally biased region" description="Pro residues" evidence="1">
    <location>
        <begin position="112"/>
        <end position="129"/>
    </location>
</feature>
<protein>
    <submittedName>
        <fullName evidence="3">Uncharacterized protein</fullName>
    </submittedName>
</protein>
<accession>A0A1E5QQF6</accession>
<proteinExistence type="predicted"/>